<feature type="region of interest" description="Disordered" evidence="1">
    <location>
        <begin position="1"/>
        <end position="97"/>
    </location>
</feature>
<keyword evidence="2" id="KW-0472">Membrane</keyword>
<keyword evidence="2" id="KW-0812">Transmembrane</keyword>
<dbReference type="AlphaFoldDB" id="A0A6J2TFR6"/>
<name>A0A6J2TFR6_DROLE</name>
<gene>
    <name evidence="4" type="primary">LOC115623870</name>
</gene>
<dbReference type="OrthoDB" id="7869802at2759"/>
<reference evidence="4" key="1">
    <citation type="submission" date="2025-08" db="UniProtKB">
        <authorList>
            <consortium name="RefSeq"/>
        </authorList>
    </citation>
    <scope>IDENTIFICATION</scope>
    <source>
        <strain evidence="4">11010-0011.00</strain>
        <tissue evidence="4">Whole body</tissue>
    </source>
</reference>
<proteinExistence type="predicted"/>
<accession>A0A6J2TFR6</accession>
<feature type="transmembrane region" description="Helical" evidence="2">
    <location>
        <begin position="167"/>
        <end position="188"/>
    </location>
</feature>
<sequence>MADQRPPDQRPPDQRPPDQRPPDQRPPEQRPRPTPPPPTSQRHKSRHSANPQAHQLQRDRERESLRARELERQRQREREREEEREREHERQRQRIRELRTKKSKSKIYTVGLILVAISLAQLIVLKVLDVDLQKYVPVPGFVWMMVALICMTIMICTDLFSVYPINWLLAILIVEVVTFGVAVGRWTLVTMEVAFMVVGITLFITILLHLLGAFCPLYMLPGTIAMFILIAAFIIVFLALQALMYFSHDQSYRIYIDVTLVVWIVSVTVYSATIIHERRAESITDDFLMSAMFITVFYMILLSALISIAHFLLMDEPDTRKFKYLV</sequence>
<dbReference type="GeneID" id="115623870"/>
<protein>
    <submittedName>
        <fullName evidence="4">Uncharacterized protein LOC115623870</fullName>
    </submittedName>
</protein>
<evidence type="ECO:0000313" key="3">
    <source>
        <dbReference type="Proteomes" id="UP000504634"/>
    </source>
</evidence>
<dbReference type="Proteomes" id="UP000504634">
    <property type="component" value="Unplaced"/>
</dbReference>
<feature type="compositionally biased region" description="Basic and acidic residues" evidence="1">
    <location>
        <begin position="56"/>
        <end position="97"/>
    </location>
</feature>
<feature type="transmembrane region" description="Helical" evidence="2">
    <location>
        <begin position="224"/>
        <end position="246"/>
    </location>
</feature>
<evidence type="ECO:0000256" key="1">
    <source>
        <dbReference type="SAM" id="MobiDB-lite"/>
    </source>
</evidence>
<dbReference type="RefSeq" id="XP_030374275.1">
    <property type="nucleotide sequence ID" value="XM_030518415.1"/>
</dbReference>
<evidence type="ECO:0000256" key="2">
    <source>
        <dbReference type="SAM" id="Phobius"/>
    </source>
</evidence>
<feature type="transmembrane region" description="Helical" evidence="2">
    <location>
        <begin position="287"/>
        <end position="313"/>
    </location>
</feature>
<keyword evidence="3" id="KW-1185">Reference proteome</keyword>
<organism evidence="3 4">
    <name type="scientific">Drosophila lebanonensis</name>
    <name type="common">Fruit fly</name>
    <name type="synonym">Scaptodrosophila lebanonensis</name>
    <dbReference type="NCBI Taxonomy" id="7225"/>
    <lineage>
        <taxon>Eukaryota</taxon>
        <taxon>Metazoa</taxon>
        <taxon>Ecdysozoa</taxon>
        <taxon>Arthropoda</taxon>
        <taxon>Hexapoda</taxon>
        <taxon>Insecta</taxon>
        <taxon>Pterygota</taxon>
        <taxon>Neoptera</taxon>
        <taxon>Endopterygota</taxon>
        <taxon>Diptera</taxon>
        <taxon>Brachycera</taxon>
        <taxon>Muscomorpha</taxon>
        <taxon>Ephydroidea</taxon>
        <taxon>Drosophilidae</taxon>
        <taxon>Scaptodrosophila</taxon>
    </lineage>
</organism>
<feature type="transmembrane region" description="Helical" evidence="2">
    <location>
        <begin position="194"/>
        <end position="217"/>
    </location>
</feature>
<keyword evidence="2" id="KW-1133">Transmembrane helix</keyword>
<feature type="transmembrane region" description="Helical" evidence="2">
    <location>
        <begin position="252"/>
        <end position="275"/>
    </location>
</feature>
<evidence type="ECO:0000313" key="4">
    <source>
        <dbReference type="RefSeq" id="XP_030374275.1"/>
    </source>
</evidence>
<feature type="transmembrane region" description="Helical" evidence="2">
    <location>
        <begin position="140"/>
        <end position="160"/>
    </location>
</feature>
<feature type="compositionally biased region" description="Basic and acidic residues" evidence="1">
    <location>
        <begin position="1"/>
        <end position="31"/>
    </location>
</feature>
<feature type="transmembrane region" description="Helical" evidence="2">
    <location>
        <begin position="107"/>
        <end position="128"/>
    </location>
</feature>